<dbReference type="Proteomes" id="UP001201980">
    <property type="component" value="Unassembled WGS sequence"/>
</dbReference>
<keyword evidence="3" id="KW-1185">Reference proteome</keyword>
<protein>
    <submittedName>
        <fullName evidence="2">Uncharacterized protein</fullName>
    </submittedName>
</protein>
<evidence type="ECO:0000313" key="3">
    <source>
        <dbReference type="Proteomes" id="UP001201980"/>
    </source>
</evidence>
<sequence>MPRKGKKKATVEDEAAAAAGEKKDGDEILMIPRFKNWRSMSYFQGGWFEKELEADYFARLAFLNYNTYRPWPIDPGVFYDLVKIRRSTDDAFSKIAQVGQGIRRGGFLQRQGVRKAGFWMSAKMAAKFEDQLMEMLSEAFRTEDIATSLLMHYKTALNGLENAVANASRRNPSDPDVMYAKFFCDKVNSTLEHFVDTPDPSMLDAVILGYWKGTDESKEAQAYRTRAAVHRLHENWQATINDINDAMYKLDKYFQRNHCAVASPASQDAGSQDEPPRKLIDVRDVSQDLVIPETHYKYLISQAGVKMGIQEPRCMEPTEPEEGQQPTSLRSRLLFDKANVHLDWAVKVANVVLDDEDETEGDRLRAHATLREYVKTARDAYMGFLSLLEYSPNYPHVAHCAFMSCARLMKSQKRTVDWKAEFGEFWQFKARRQWQNSPTDELKWGRMPFLSAERQDDIKRYPVSSLFQAKEETGLPPFPPRQEDLVDSQFDPARHETMEVVTFHPFLVEALHCLLICHVLLQTSPTELARHANMVGRLSRLATGFPILRLAASPASADWSEIMTRFPTWLDLTTNRWALLTSGMASAWTPPSPSAEKGETGDTKAAEQAVDPGQGTRDKAMIALVDNRLFPWMQVEWDDARQLMVQVVHQIMARGEEIALLAAYQESGLEQQRSLKDESVRRFPSLPNFEGGHHEVRDHDAGELVGPPGHQVFIPYDMLETRQRYRYPIVTRRGAVLCEWIEKKPKWASSRKKPAGRRGGRGGGRGKFSSFSSVGRGAEPGGRPAAT</sequence>
<evidence type="ECO:0000313" key="2">
    <source>
        <dbReference type="EMBL" id="KAJ2902667.1"/>
    </source>
</evidence>
<feature type="region of interest" description="Disordered" evidence="1">
    <location>
        <begin position="587"/>
        <end position="613"/>
    </location>
</feature>
<feature type="region of interest" description="Disordered" evidence="1">
    <location>
        <begin position="746"/>
        <end position="787"/>
    </location>
</feature>
<proteinExistence type="predicted"/>
<feature type="compositionally biased region" description="Basic and acidic residues" evidence="1">
    <location>
        <begin position="596"/>
        <end position="605"/>
    </location>
</feature>
<name>A0AAD5RT44_9PEZI</name>
<feature type="compositionally biased region" description="Low complexity" evidence="1">
    <location>
        <begin position="767"/>
        <end position="787"/>
    </location>
</feature>
<organism evidence="2 3">
    <name type="scientific">Zalerion maritima</name>
    <dbReference type="NCBI Taxonomy" id="339359"/>
    <lineage>
        <taxon>Eukaryota</taxon>
        <taxon>Fungi</taxon>
        <taxon>Dikarya</taxon>
        <taxon>Ascomycota</taxon>
        <taxon>Pezizomycotina</taxon>
        <taxon>Sordariomycetes</taxon>
        <taxon>Lulworthiomycetidae</taxon>
        <taxon>Lulworthiales</taxon>
        <taxon>Lulworthiaceae</taxon>
        <taxon>Zalerion</taxon>
    </lineage>
</organism>
<dbReference type="EMBL" id="JAKWBI020000106">
    <property type="protein sequence ID" value="KAJ2902667.1"/>
    <property type="molecule type" value="Genomic_DNA"/>
</dbReference>
<evidence type="ECO:0000256" key="1">
    <source>
        <dbReference type="SAM" id="MobiDB-lite"/>
    </source>
</evidence>
<dbReference type="AlphaFoldDB" id="A0AAD5RT44"/>
<reference evidence="2" key="1">
    <citation type="submission" date="2022-07" db="EMBL/GenBank/DDBJ databases">
        <title>Draft genome sequence of Zalerion maritima ATCC 34329, a (micro)plastics degrading marine fungus.</title>
        <authorList>
            <person name="Paco A."/>
            <person name="Goncalves M.F.M."/>
            <person name="Rocha-Santos T.A.P."/>
            <person name="Alves A."/>
        </authorList>
    </citation>
    <scope>NUCLEOTIDE SEQUENCE</scope>
    <source>
        <strain evidence="2">ATCC 34329</strain>
    </source>
</reference>
<feature type="compositionally biased region" description="Basic residues" evidence="1">
    <location>
        <begin position="749"/>
        <end position="760"/>
    </location>
</feature>
<comment type="caution">
    <text evidence="2">The sequence shown here is derived from an EMBL/GenBank/DDBJ whole genome shotgun (WGS) entry which is preliminary data.</text>
</comment>
<gene>
    <name evidence="2" type="ORF">MKZ38_000252</name>
</gene>
<accession>A0AAD5RT44</accession>